<protein>
    <submittedName>
        <fullName evidence="1">Uncharacterized protein</fullName>
    </submittedName>
</protein>
<sequence length="92" mass="10768">MISLWNGSLQEKISKLHDDTWNIEIDETTEEHRPARDWHQYISAQWEDPNFPVENTDVLIERLARNIRMKFNGPHESAHCEDCHKGVGSQAN</sequence>
<evidence type="ECO:0000313" key="2">
    <source>
        <dbReference type="Proteomes" id="UP000694427"/>
    </source>
</evidence>
<dbReference type="Proteomes" id="UP000694427">
    <property type="component" value="Unplaced"/>
</dbReference>
<proteinExistence type="predicted"/>
<keyword evidence="2" id="KW-1185">Reference proteome</keyword>
<evidence type="ECO:0000313" key="1">
    <source>
        <dbReference type="Ensembl" id="ENSCCRP00015081726.1"/>
    </source>
</evidence>
<dbReference type="Ensembl" id="ENSCCRT00015084402.1">
    <property type="protein sequence ID" value="ENSCCRP00015081726.1"/>
    <property type="gene ID" value="ENSCCRG00015033058.1"/>
</dbReference>
<dbReference type="Proteomes" id="UP000694700">
    <property type="component" value="Unplaced"/>
</dbReference>
<accession>A0A8C1XNM4</accession>
<reference evidence="1" key="1">
    <citation type="submission" date="2025-05" db="UniProtKB">
        <authorList>
            <consortium name="Ensembl"/>
        </authorList>
    </citation>
    <scope>IDENTIFICATION</scope>
</reference>
<dbReference type="Ensembl" id="ENSCCRT00010041580.1">
    <property type="protein sequence ID" value="ENSCCRP00010037859.1"/>
    <property type="gene ID" value="ENSCCRG00010016172.1"/>
</dbReference>
<name>A0A8C1XNM4_CYPCA</name>
<organism evidence="1 3">
    <name type="scientific">Cyprinus carpio</name>
    <name type="common">Common carp</name>
    <dbReference type="NCBI Taxonomy" id="7962"/>
    <lineage>
        <taxon>Eukaryota</taxon>
        <taxon>Metazoa</taxon>
        <taxon>Chordata</taxon>
        <taxon>Craniata</taxon>
        <taxon>Vertebrata</taxon>
        <taxon>Euteleostomi</taxon>
        <taxon>Actinopterygii</taxon>
        <taxon>Neopterygii</taxon>
        <taxon>Teleostei</taxon>
        <taxon>Ostariophysi</taxon>
        <taxon>Cypriniformes</taxon>
        <taxon>Cyprinidae</taxon>
        <taxon>Cyprininae</taxon>
        <taxon>Cyprinus</taxon>
    </lineage>
</organism>
<dbReference type="AlphaFoldDB" id="A0A8C1XNM4"/>
<evidence type="ECO:0000313" key="3">
    <source>
        <dbReference type="Proteomes" id="UP000694700"/>
    </source>
</evidence>